<accession>A0AAW5UZY1</accession>
<dbReference type="AlphaFoldDB" id="A0AAW5UZY1"/>
<evidence type="ECO:0000313" key="1">
    <source>
        <dbReference type="EMBL" id="MCW4157197.1"/>
    </source>
</evidence>
<sequence>MNNIKNIKAKVLRVDEEEHKFVIEVEDRIYKVAQVDFQRRQPAPETLNCLMITTHLGKVFIAQDIEHLMRKTTRKTTR</sequence>
<comment type="caution">
    <text evidence="1">The sequence shown here is derived from an EMBL/GenBank/DDBJ whole genome shotgun (WGS) entry which is preliminary data.</text>
</comment>
<reference evidence="1" key="1">
    <citation type="submission" date="2022-11" db="EMBL/GenBank/DDBJ databases">
        <title>Genomic repertoires linked with pathogenic potency of arthritogenic Prevotella copri isolated from the gut of rheumatoid arthritis patients.</title>
        <authorList>
            <person name="Nii T."/>
            <person name="Maeda Y."/>
            <person name="Motooka D."/>
            <person name="Naito M."/>
            <person name="Matsumoto Y."/>
            <person name="Ogawa T."/>
            <person name="Oguro-Igashira E."/>
            <person name="Kishikawa T."/>
            <person name="Yamashita M."/>
            <person name="Koizumi S."/>
            <person name="Kurakawa T."/>
            <person name="Okumura R."/>
            <person name="Kayama H."/>
            <person name="Murakami M."/>
            <person name="Sakaguchi T."/>
            <person name="Das B."/>
            <person name="Nakamura S."/>
            <person name="Okada Y."/>
            <person name="Kumanogoh A."/>
            <person name="Takeda K."/>
        </authorList>
    </citation>
    <scope>NUCLEOTIDE SEQUENCE</scope>
    <source>
        <strain evidence="1">H012_8</strain>
    </source>
</reference>
<protein>
    <submittedName>
        <fullName evidence="1">Uncharacterized protein</fullName>
    </submittedName>
</protein>
<name>A0AAW5UZY1_9BACT</name>
<dbReference type="RefSeq" id="WP_264902849.1">
    <property type="nucleotide sequence ID" value="NZ_CATKVV010000007.1"/>
</dbReference>
<organism evidence="1 2">
    <name type="scientific">Segatella copri</name>
    <dbReference type="NCBI Taxonomy" id="165179"/>
    <lineage>
        <taxon>Bacteria</taxon>
        <taxon>Pseudomonadati</taxon>
        <taxon>Bacteroidota</taxon>
        <taxon>Bacteroidia</taxon>
        <taxon>Bacteroidales</taxon>
        <taxon>Prevotellaceae</taxon>
        <taxon>Segatella</taxon>
    </lineage>
</organism>
<dbReference type="EMBL" id="JAPDVH010000003">
    <property type="protein sequence ID" value="MCW4157197.1"/>
    <property type="molecule type" value="Genomic_DNA"/>
</dbReference>
<dbReference type="Proteomes" id="UP001209168">
    <property type="component" value="Unassembled WGS sequence"/>
</dbReference>
<proteinExistence type="predicted"/>
<evidence type="ECO:0000313" key="2">
    <source>
        <dbReference type="Proteomes" id="UP001209168"/>
    </source>
</evidence>
<gene>
    <name evidence="1" type="ORF">ONT23_17085</name>
</gene>